<organism evidence="1 2">
    <name type="scientific">Crotalus adamanteus</name>
    <name type="common">Eastern diamondback rattlesnake</name>
    <dbReference type="NCBI Taxonomy" id="8729"/>
    <lineage>
        <taxon>Eukaryota</taxon>
        <taxon>Metazoa</taxon>
        <taxon>Chordata</taxon>
        <taxon>Craniata</taxon>
        <taxon>Vertebrata</taxon>
        <taxon>Euteleostomi</taxon>
        <taxon>Lepidosauria</taxon>
        <taxon>Squamata</taxon>
        <taxon>Bifurcata</taxon>
        <taxon>Unidentata</taxon>
        <taxon>Episquamata</taxon>
        <taxon>Toxicofera</taxon>
        <taxon>Serpentes</taxon>
        <taxon>Colubroidea</taxon>
        <taxon>Viperidae</taxon>
        <taxon>Crotalinae</taxon>
        <taxon>Crotalus</taxon>
    </lineage>
</organism>
<keyword evidence="2" id="KW-1185">Reference proteome</keyword>
<proteinExistence type="predicted"/>
<protein>
    <submittedName>
        <fullName evidence="1">Uncharacterized protein</fullName>
    </submittedName>
</protein>
<name>A0AAW1B188_CROAD</name>
<reference evidence="1 2" key="1">
    <citation type="journal article" date="2024" name="Proc. Natl. Acad. Sci. U.S.A.">
        <title>The genetic regulatory architecture and epigenomic basis for age-related changes in rattlesnake venom.</title>
        <authorList>
            <person name="Hogan M.P."/>
            <person name="Holding M.L."/>
            <person name="Nystrom G.S."/>
            <person name="Colston T.J."/>
            <person name="Bartlett D.A."/>
            <person name="Mason A.J."/>
            <person name="Ellsworth S.A."/>
            <person name="Rautsaw R.M."/>
            <person name="Lawrence K.C."/>
            <person name="Strickland J.L."/>
            <person name="He B."/>
            <person name="Fraser P."/>
            <person name="Margres M.J."/>
            <person name="Gilbert D.M."/>
            <person name="Gibbs H.L."/>
            <person name="Parkinson C.L."/>
            <person name="Rokyta D.R."/>
        </authorList>
    </citation>
    <scope>NUCLEOTIDE SEQUENCE [LARGE SCALE GENOMIC DNA]</scope>
    <source>
        <strain evidence="1">DRR0105</strain>
    </source>
</reference>
<dbReference type="AlphaFoldDB" id="A0AAW1B188"/>
<gene>
    <name evidence="1" type="ORF">NXF25_018944</name>
</gene>
<dbReference type="EMBL" id="JAOTOJ010000009">
    <property type="protein sequence ID" value="KAK9395583.1"/>
    <property type="molecule type" value="Genomic_DNA"/>
</dbReference>
<dbReference type="Proteomes" id="UP001474421">
    <property type="component" value="Unassembled WGS sequence"/>
</dbReference>
<comment type="caution">
    <text evidence="1">The sequence shown here is derived from an EMBL/GenBank/DDBJ whole genome shotgun (WGS) entry which is preliminary data.</text>
</comment>
<evidence type="ECO:0000313" key="1">
    <source>
        <dbReference type="EMBL" id="KAK9395583.1"/>
    </source>
</evidence>
<accession>A0AAW1B188</accession>
<evidence type="ECO:0000313" key="2">
    <source>
        <dbReference type="Proteomes" id="UP001474421"/>
    </source>
</evidence>
<sequence>MAEYIREFCSLARRLRRWPECLLVYQFFYKVFIEFYKVGKG</sequence>